<accession>A0ABR7LEV3</accession>
<gene>
    <name evidence="2" type="ORF">GPZ80_28485</name>
</gene>
<proteinExistence type="predicted"/>
<evidence type="ECO:0000313" key="3">
    <source>
        <dbReference type="Proteomes" id="UP000734823"/>
    </source>
</evidence>
<keyword evidence="1" id="KW-0812">Transmembrane</keyword>
<dbReference type="RefSeq" id="WP_187224186.1">
    <property type="nucleotide sequence ID" value="NZ_JABVED010000024.1"/>
</dbReference>
<dbReference type="Proteomes" id="UP000734823">
    <property type="component" value="Unassembled WGS sequence"/>
</dbReference>
<evidence type="ECO:0000313" key="2">
    <source>
        <dbReference type="EMBL" id="MBC6451107.1"/>
    </source>
</evidence>
<keyword evidence="3" id="KW-1185">Reference proteome</keyword>
<keyword evidence="1" id="KW-1133">Transmembrane helix</keyword>
<keyword evidence="1" id="KW-0472">Membrane</keyword>
<reference evidence="2 3" key="1">
    <citation type="submission" date="2020-06" db="EMBL/GenBank/DDBJ databases">
        <title>Actinokineospora xiongansis sp. nov., isolated from soil of Baiyangdian.</title>
        <authorList>
            <person name="Zhang X."/>
        </authorList>
    </citation>
    <scope>NUCLEOTIDE SEQUENCE [LARGE SCALE GENOMIC DNA]</scope>
    <source>
        <strain evidence="2 3">HBU206404</strain>
    </source>
</reference>
<comment type="caution">
    <text evidence="2">The sequence shown here is derived from an EMBL/GenBank/DDBJ whole genome shotgun (WGS) entry which is preliminary data.</text>
</comment>
<feature type="transmembrane region" description="Helical" evidence="1">
    <location>
        <begin position="42"/>
        <end position="62"/>
    </location>
</feature>
<evidence type="ECO:0000256" key="1">
    <source>
        <dbReference type="SAM" id="Phobius"/>
    </source>
</evidence>
<feature type="transmembrane region" description="Helical" evidence="1">
    <location>
        <begin position="68"/>
        <end position="101"/>
    </location>
</feature>
<organism evidence="2 3">
    <name type="scientific">Actinokineospora xionganensis</name>
    <dbReference type="NCBI Taxonomy" id="2684470"/>
    <lineage>
        <taxon>Bacteria</taxon>
        <taxon>Bacillati</taxon>
        <taxon>Actinomycetota</taxon>
        <taxon>Actinomycetes</taxon>
        <taxon>Pseudonocardiales</taxon>
        <taxon>Pseudonocardiaceae</taxon>
        <taxon>Actinokineospora</taxon>
    </lineage>
</organism>
<evidence type="ECO:0008006" key="4">
    <source>
        <dbReference type="Google" id="ProtNLM"/>
    </source>
</evidence>
<name>A0ABR7LEV3_9PSEU</name>
<dbReference type="EMBL" id="JABVED010000024">
    <property type="protein sequence ID" value="MBC6451107.1"/>
    <property type="molecule type" value="Genomic_DNA"/>
</dbReference>
<protein>
    <recommendedName>
        <fullName evidence="4">PH domain-containing protein</fullName>
    </recommendedName>
</protein>
<sequence length="182" mass="20200">MIVISVDYVHSRPGGRVQLSFTPQRVAVSTSPTRWRDWVRRFWWSVLGALALAWIGTLVHWSGAPREVAIALAAPGGVLFGCLLIYALIALVVAIFTAGVGEPSMGWLGRWVDRNATPAQPLGVIPVGAVTHVRSERKFRRTTAHVTFTDGRTVRYTRWGFRHVAKPMVEGFNAMTMAPHQR</sequence>